<dbReference type="GeneID" id="94828106"/>
<dbReference type="PANTHER" id="PTHR13036:SF0">
    <property type="entry name" value="CHITOBIOSYLDIPHOSPHODOLICHOL BETA-MANNOSYLTRANSFERASE"/>
    <property type="match status" value="1"/>
</dbReference>
<evidence type="ECO:0000256" key="7">
    <source>
        <dbReference type="ARBA" id="ARBA00022989"/>
    </source>
</evidence>
<evidence type="ECO:0000256" key="3">
    <source>
        <dbReference type="ARBA" id="ARBA00022676"/>
    </source>
</evidence>
<comment type="caution">
    <text evidence="10">The sequence shown here is derived from an EMBL/GenBank/DDBJ whole genome shotgun (WGS) entry which is preliminary data.</text>
</comment>
<keyword evidence="7" id="KW-1133">Transmembrane helix</keyword>
<keyword evidence="6" id="KW-0256">Endoplasmic reticulum</keyword>
<accession>A0A1J4JV63</accession>
<dbReference type="GO" id="GO:0005789">
    <property type="term" value="C:endoplasmic reticulum membrane"/>
    <property type="evidence" value="ECO:0007669"/>
    <property type="project" value="UniProtKB-SubCell"/>
</dbReference>
<dbReference type="GO" id="GO:0000030">
    <property type="term" value="F:mannosyltransferase activity"/>
    <property type="evidence" value="ECO:0007669"/>
    <property type="project" value="InterPro"/>
</dbReference>
<evidence type="ECO:0000256" key="8">
    <source>
        <dbReference type="ARBA" id="ARBA00023136"/>
    </source>
</evidence>
<dbReference type="AlphaFoldDB" id="A0A1J4JV63"/>
<evidence type="ECO:0000256" key="5">
    <source>
        <dbReference type="ARBA" id="ARBA00022692"/>
    </source>
</evidence>
<keyword evidence="5" id="KW-0812">Transmembrane</keyword>
<evidence type="ECO:0000313" key="10">
    <source>
        <dbReference type="EMBL" id="OHT02891.1"/>
    </source>
</evidence>
<organism evidence="10 11">
    <name type="scientific">Tritrichomonas foetus</name>
    <dbReference type="NCBI Taxonomy" id="1144522"/>
    <lineage>
        <taxon>Eukaryota</taxon>
        <taxon>Metamonada</taxon>
        <taxon>Parabasalia</taxon>
        <taxon>Tritrichomonadida</taxon>
        <taxon>Tritrichomonadidae</taxon>
        <taxon>Tritrichomonas</taxon>
    </lineage>
</organism>
<evidence type="ECO:0008006" key="12">
    <source>
        <dbReference type="Google" id="ProtNLM"/>
    </source>
</evidence>
<evidence type="ECO:0000256" key="4">
    <source>
        <dbReference type="ARBA" id="ARBA00022679"/>
    </source>
</evidence>
<keyword evidence="4" id="KW-0808">Transferase</keyword>
<comment type="pathway">
    <text evidence="2">Protein modification; protein glycosylation.</text>
</comment>
<dbReference type="VEuPathDB" id="TrichDB:TRFO_06946"/>
<proteinExistence type="predicted"/>
<name>A0A1J4JV63_9EUKA</name>
<dbReference type="Gene3D" id="3.40.50.2000">
    <property type="entry name" value="Glycogen Phosphorylase B"/>
    <property type="match status" value="1"/>
</dbReference>
<evidence type="ECO:0000256" key="6">
    <source>
        <dbReference type="ARBA" id="ARBA00022824"/>
    </source>
</evidence>
<dbReference type="OrthoDB" id="10633874at2759"/>
<evidence type="ECO:0000313" key="11">
    <source>
        <dbReference type="Proteomes" id="UP000179807"/>
    </source>
</evidence>
<dbReference type="EMBL" id="MLAK01000849">
    <property type="protein sequence ID" value="OHT02891.1"/>
    <property type="molecule type" value="Genomic_DNA"/>
</dbReference>
<keyword evidence="8" id="KW-0472">Membrane</keyword>
<feature type="compositionally biased region" description="Basic and acidic residues" evidence="9">
    <location>
        <begin position="277"/>
        <end position="302"/>
    </location>
</feature>
<protein>
    <recommendedName>
        <fullName evidence="12">Glycosyl transferase family 1 domain-containing protein</fullName>
    </recommendedName>
</protein>
<dbReference type="SUPFAM" id="SSF53756">
    <property type="entry name" value="UDP-Glycosyltransferase/glycogen phosphorylase"/>
    <property type="match status" value="2"/>
</dbReference>
<keyword evidence="11" id="KW-1185">Reference proteome</keyword>
<evidence type="ECO:0000256" key="2">
    <source>
        <dbReference type="ARBA" id="ARBA00004922"/>
    </source>
</evidence>
<evidence type="ECO:0000256" key="1">
    <source>
        <dbReference type="ARBA" id="ARBA00004389"/>
    </source>
</evidence>
<sequence>MPSLLIFTCTDIGQNYRLLRHAKSFATLPNSHVEILAPDITSLPKEIENSPNIIHHYLFAFHSDSFFDQFLFPLRFVLYAIQIFHLFFTSKTQTFDFVISCSWPLIDPIMAKLLAFLFKSKLIIDISLFRFTNIAKSSSLMRYIEKNVTKKADYRICSTRAMQVVLQLRNVSSTIIHDPPGSMFKPYLNIRNEVFSYLNTQKEFLVSAPMPYYDFQQMQILTNLCRNLNEKGGSAAVVIFGSPKAQAEIERQINGANEILSNSDNNKNKPFKNRHQKPNENHQKSDTKNIESDLNDQKSDKTNKGVTLHFAPANTDAYAHILGCSDVAVLLCGTRHGLDISPELTEAVSCGVPVVVGRCGCVSEAFREGEGGLVFGSADELSSLMSKIIVEKEINLSKMRDALKKSKFDWKSEWKVFFDPLLENCE</sequence>
<gene>
    <name evidence="10" type="ORF">TRFO_06946</name>
</gene>
<keyword evidence="3" id="KW-0328">Glycosyltransferase</keyword>
<dbReference type="RefSeq" id="XP_068356027.1">
    <property type="nucleotide sequence ID" value="XM_068493402.1"/>
</dbReference>
<evidence type="ECO:0000256" key="9">
    <source>
        <dbReference type="SAM" id="MobiDB-lite"/>
    </source>
</evidence>
<feature type="region of interest" description="Disordered" evidence="9">
    <location>
        <begin position="256"/>
        <end position="302"/>
    </location>
</feature>
<dbReference type="Proteomes" id="UP000179807">
    <property type="component" value="Unassembled WGS sequence"/>
</dbReference>
<dbReference type="PANTHER" id="PTHR13036">
    <property type="entry name" value="BETA1,4 MANNOSYLTRANSFERASE"/>
    <property type="match status" value="1"/>
</dbReference>
<comment type="subcellular location">
    <subcellularLocation>
        <location evidence="1">Endoplasmic reticulum membrane</location>
        <topology evidence="1">Single-pass membrane protein</topology>
    </subcellularLocation>
</comment>
<reference evidence="10" key="1">
    <citation type="submission" date="2016-10" db="EMBL/GenBank/DDBJ databases">
        <authorList>
            <person name="Benchimol M."/>
            <person name="Almeida L.G."/>
            <person name="Vasconcelos A.T."/>
            <person name="Perreira-Neves A."/>
            <person name="Rosa I.A."/>
            <person name="Tasca T."/>
            <person name="Bogo M.R."/>
            <person name="de Souza W."/>
        </authorList>
    </citation>
    <scope>NUCLEOTIDE SEQUENCE [LARGE SCALE GENOMIC DNA]</scope>
    <source>
        <strain evidence="10">K</strain>
    </source>
</reference>
<dbReference type="InterPro" id="IPR026051">
    <property type="entry name" value="ALG1-like"/>
</dbReference>